<reference evidence="1 2" key="2">
    <citation type="journal article" date="2018" name="Hortic Res">
        <title>Improved Brassica rapa reference genome by single-molecule sequencing and chromosome conformation capture technologies.</title>
        <authorList>
            <person name="Zhang L."/>
            <person name="Cai X."/>
            <person name="Wu J."/>
            <person name="Liu M."/>
            <person name="Grob S."/>
            <person name="Cheng F."/>
            <person name="Liang J."/>
            <person name="Cai C."/>
            <person name="Liu Z."/>
            <person name="Liu B."/>
            <person name="Wang F."/>
            <person name="Li S."/>
            <person name="Liu F."/>
            <person name="Li X."/>
            <person name="Cheng L."/>
            <person name="Yang W."/>
            <person name="Li M.H."/>
            <person name="Grossniklaus U."/>
            <person name="Zheng H."/>
            <person name="Wang X."/>
        </authorList>
    </citation>
    <scope>NUCLEOTIDE SEQUENCE [LARGE SCALE GENOMIC DNA]</scope>
    <source>
        <strain evidence="1 2">cv. Chiifu-401-42</strain>
    </source>
</reference>
<proteinExistence type="predicted"/>
<reference evidence="1 2" key="1">
    <citation type="journal article" date="2011" name="Nat. Genet.">
        <title>The genome of the mesopolyploid crop species Brassica rapa.</title>
        <authorList>
            <consortium name="Brassica rapa Genome Sequencing Project Consortium"/>
            <person name="Wang X."/>
            <person name="Wang H."/>
            <person name="Wang J."/>
            <person name="Sun R."/>
            <person name="Wu J."/>
            <person name="Liu S."/>
            <person name="Bai Y."/>
            <person name="Mun J.H."/>
            <person name="Bancroft I."/>
            <person name="Cheng F."/>
            <person name="Huang S."/>
            <person name="Li X."/>
            <person name="Hua W."/>
            <person name="Wang J."/>
            <person name="Wang X."/>
            <person name="Freeling M."/>
            <person name="Pires J.C."/>
            <person name="Paterson A.H."/>
            <person name="Chalhoub B."/>
            <person name="Wang B."/>
            <person name="Hayward A."/>
            <person name="Sharpe A.G."/>
            <person name="Park B.S."/>
            <person name="Weisshaar B."/>
            <person name="Liu B."/>
            <person name="Li B."/>
            <person name="Liu B."/>
            <person name="Tong C."/>
            <person name="Song C."/>
            <person name="Duran C."/>
            <person name="Peng C."/>
            <person name="Geng C."/>
            <person name="Koh C."/>
            <person name="Lin C."/>
            <person name="Edwards D."/>
            <person name="Mu D."/>
            <person name="Shen D."/>
            <person name="Soumpourou E."/>
            <person name="Li F."/>
            <person name="Fraser F."/>
            <person name="Conant G."/>
            <person name="Lassalle G."/>
            <person name="King G.J."/>
            <person name="Bonnema G."/>
            <person name="Tang H."/>
            <person name="Wang H."/>
            <person name="Belcram H."/>
            <person name="Zhou H."/>
            <person name="Hirakawa H."/>
            <person name="Abe H."/>
            <person name="Guo H."/>
            <person name="Wang H."/>
            <person name="Jin H."/>
            <person name="Parkin I.A."/>
            <person name="Batley J."/>
            <person name="Kim J.S."/>
            <person name="Just J."/>
            <person name="Li J."/>
            <person name="Xu J."/>
            <person name="Deng J."/>
            <person name="Kim J.A."/>
            <person name="Li J."/>
            <person name="Yu J."/>
            <person name="Meng J."/>
            <person name="Wang J."/>
            <person name="Min J."/>
            <person name="Poulain J."/>
            <person name="Wang J."/>
            <person name="Hatakeyama K."/>
            <person name="Wu K."/>
            <person name="Wang L."/>
            <person name="Fang L."/>
            <person name="Trick M."/>
            <person name="Links M.G."/>
            <person name="Zhao M."/>
            <person name="Jin M."/>
            <person name="Ramchiary N."/>
            <person name="Drou N."/>
            <person name="Berkman P.J."/>
            <person name="Cai Q."/>
            <person name="Huang Q."/>
            <person name="Li R."/>
            <person name="Tabata S."/>
            <person name="Cheng S."/>
            <person name="Zhang S."/>
            <person name="Zhang S."/>
            <person name="Huang S."/>
            <person name="Sato S."/>
            <person name="Sun S."/>
            <person name="Kwon S.J."/>
            <person name="Choi S.R."/>
            <person name="Lee T.H."/>
            <person name="Fan W."/>
            <person name="Zhao X."/>
            <person name="Tan X."/>
            <person name="Xu X."/>
            <person name="Wang Y."/>
            <person name="Qiu Y."/>
            <person name="Yin Y."/>
            <person name="Li Y."/>
            <person name="Du Y."/>
            <person name="Liao Y."/>
            <person name="Lim Y."/>
            <person name="Narusaka Y."/>
            <person name="Wang Y."/>
            <person name="Wang Z."/>
            <person name="Li Z."/>
            <person name="Wang Z."/>
            <person name="Xiong Z."/>
            <person name="Zhang Z."/>
        </authorList>
    </citation>
    <scope>NUCLEOTIDE SEQUENCE [LARGE SCALE GENOMIC DNA]</scope>
    <source>
        <strain evidence="1 2">cv. Chiifu-401-42</strain>
    </source>
</reference>
<evidence type="ECO:0000313" key="2">
    <source>
        <dbReference type="Proteomes" id="UP000011750"/>
    </source>
</evidence>
<dbReference type="InParanoid" id="M4DV99"/>
<dbReference type="Proteomes" id="UP000011750">
    <property type="component" value="Chromosome A02"/>
</dbReference>
<keyword evidence="2" id="KW-1185">Reference proteome</keyword>
<dbReference type="AlphaFoldDB" id="M4DV99"/>
<evidence type="ECO:0000313" key="1">
    <source>
        <dbReference type="EnsemblPlants" id="Bra020443.1-P"/>
    </source>
</evidence>
<dbReference type="Gramene" id="Bra020443.1">
    <property type="protein sequence ID" value="Bra020443.1-P"/>
    <property type="gene ID" value="Bra020443"/>
</dbReference>
<organism evidence="1 2">
    <name type="scientific">Brassica campestris</name>
    <name type="common">Field mustard</name>
    <dbReference type="NCBI Taxonomy" id="3711"/>
    <lineage>
        <taxon>Eukaryota</taxon>
        <taxon>Viridiplantae</taxon>
        <taxon>Streptophyta</taxon>
        <taxon>Embryophyta</taxon>
        <taxon>Tracheophyta</taxon>
        <taxon>Spermatophyta</taxon>
        <taxon>Magnoliopsida</taxon>
        <taxon>eudicotyledons</taxon>
        <taxon>Gunneridae</taxon>
        <taxon>Pentapetalae</taxon>
        <taxon>rosids</taxon>
        <taxon>malvids</taxon>
        <taxon>Brassicales</taxon>
        <taxon>Brassicaceae</taxon>
        <taxon>Brassiceae</taxon>
        <taxon>Brassica</taxon>
    </lineage>
</organism>
<reference evidence="1" key="3">
    <citation type="submission" date="2023-03" db="UniProtKB">
        <authorList>
            <consortium name="EnsemblPlants"/>
        </authorList>
    </citation>
    <scope>IDENTIFICATION</scope>
    <source>
        <strain evidence="1">cv. Chiifu-401-42</strain>
    </source>
</reference>
<accession>M4DV99</accession>
<name>M4DV99_BRACM</name>
<dbReference type="EnsemblPlants" id="Bra020443.1">
    <property type="protein sequence ID" value="Bra020443.1-P"/>
    <property type="gene ID" value="Bra020443"/>
</dbReference>
<protein>
    <submittedName>
        <fullName evidence="1">Uncharacterized protein</fullName>
    </submittedName>
</protein>
<sequence>MLNRNLVVAGSWPASLSRASCLRYVSGGTPTCPSGNDLPLGEVGDVSAQKHVRVPPEFGALHV</sequence>
<dbReference type="HOGENOM" id="CLU_2888911_0_0_1"/>